<dbReference type="InterPro" id="IPR011330">
    <property type="entry name" value="Glyco_hydro/deAcase_b/a-brl"/>
</dbReference>
<evidence type="ECO:0000259" key="1">
    <source>
        <dbReference type="Pfam" id="PF01522"/>
    </source>
</evidence>
<dbReference type="Proteomes" id="UP000776983">
    <property type="component" value="Unassembled WGS sequence"/>
</dbReference>
<name>A0ABS8C988_9BURK</name>
<accession>A0ABS8C988</accession>
<organism evidence="2 3">
    <name type="scientific">Mesopusillimonas faecipullorum</name>
    <dbReference type="NCBI Taxonomy" id="2755040"/>
    <lineage>
        <taxon>Bacteria</taxon>
        <taxon>Pseudomonadati</taxon>
        <taxon>Pseudomonadota</taxon>
        <taxon>Betaproteobacteria</taxon>
        <taxon>Burkholderiales</taxon>
        <taxon>Alcaligenaceae</taxon>
        <taxon>Mesopusillimonas</taxon>
    </lineage>
</organism>
<dbReference type="PANTHER" id="PTHR43123">
    <property type="entry name" value="POLYSACCHARIDE DEACETYLASE-RELATED"/>
    <property type="match status" value="1"/>
</dbReference>
<dbReference type="PANTHER" id="PTHR43123:SF4">
    <property type="entry name" value="POLYSACCHARIDE DEACETYLASE"/>
    <property type="match status" value="1"/>
</dbReference>
<dbReference type="RefSeq" id="WP_226952641.1">
    <property type="nucleotide sequence ID" value="NZ_JACDXW010000001.1"/>
</dbReference>
<dbReference type="Pfam" id="PF01522">
    <property type="entry name" value="Polysacc_deac_1"/>
    <property type="match status" value="1"/>
</dbReference>
<sequence>MPGDWTAPMRAPYSAIVDRPKLVLPHGKKMAVWVIVNVEHWHHDNAMPRAVLPPPMGQALLPDIPNWAWHEYGMRVGFWRFVEVLKRHHITPTLAINGSVCTAYPRIAQAAHELNWEFMGHGFLQGPMHKVPDQKQAIHDTIEAIRQVTGKPPRGWESPGLTETAVTLDLLAQAGIEYVADWVLDDQPVHLKTEHGPITSVPYTVELNDVVLSAVQLHTSDELLKRGKLQFDQLYAESTDSARVMAISIHPYLTGVPHRIGALDALCQYIAEHEDVAFYTGEQIHDWYQTQPKPDF</sequence>
<gene>
    <name evidence="2" type="ORF">H0484_01370</name>
</gene>
<dbReference type="SUPFAM" id="SSF88713">
    <property type="entry name" value="Glycoside hydrolase/deacetylase"/>
    <property type="match status" value="1"/>
</dbReference>
<evidence type="ECO:0000313" key="2">
    <source>
        <dbReference type="EMBL" id="MCB5362404.1"/>
    </source>
</evidence>
<proteinExistence type="predicted"/>
<dbReference type="InterPro" id="IPR002509">
    <property type="entry name" value="NODB_dom"/>
</dbReference>
<evidence type="ECO:0000313" key="3">
    <source>
        <dbReference type="Proteomes" id="UP000776983"/>
    </source>
</evidence>
<dbReference type="Gene3D" id="3.20.20.370">
    <property type="entry name" value="Glycoside hydrolase/deacetylase"/>
    <property type="match status" value="1"/>
</dbReference>
<keyword evidence="3" id="KW-1185">Reference proteome</keyword>
<reference evidence="2 3" key="1">
    <citation type="submission" date="2020-07" db="EMBL/GenBank/DDBJ databases">
        <title>Pusillimonas sp. nov., isolated from poultry manure in Taiwan.</title>
        <authorList>
            <person name="Lin S.-Y."/>
            <person name="Tang Y.-S."/>
            <person name="Young C.-C."/>
        </authorList>
    </citation>
    <scope>NUCLEOTIDE SEQUENCE [LARGE SCALE GENOMIC DNA]</scope>
    <source>
        <strain evidence="2 3">CC-YST705</strain>
    </source>
</reference>
<protein>
    <submittedName>
        <fullName evidence="2">Polysaccharide deacetylase family protein</fullName>
    </submittedName>
</protein>
<comment type="caution">
    <text evidence="2">The sequence shown here is derived from an EMBL/GenBank/DDBJ whole genome shotgun (WGS) entry which is preliminary data.</text>
</comment>
<dbReference type="CDD" id="cd10979">
    <property type="entry name" value="CE4_PuuE_like"/>
    <property type="match status" value="1"/>
</dbReference>
<feature type="domain" description="NodB homology" evidence="1">
    <location>
        <begin position="75"/>
        <end position="179"/>
    </location>
</feature>
<dbReference type="EMBL" id="JACDXW010000001">
    <property type="protein sequence ID" value="MCB5362404.1"/>
    <property type="molecule type" value="Genomic_DNA"/>
</dbReference>